<comment type="caution">
    <text evidence="1">The sequence shown here is derived from an EMBL/GenBank/DDBJ whole genome shotgun (WGS) entry which is preliminary data.</text>
</comment>
<evidence type="ECO:0000313" key="1">
    <source>
        <dbReference type="EMBL" id="MBD2196511.1"/>
    </source>
</evidence>
<accession>A0ABR8ABW0</accession>
<keyword evidence="2" id="KW-1185">Reference proteome</keyword>
<protein>
    <submittedName>
        <fullName evidence="1">Uncharacterized protein</fullName>
    </submittedName>
</protein>
<dbReference type="Proteomes" id="UP000658514">
    <property type="component" value="Unassembled WGS sequence"/>
</dbReference>
<gene>
    <name evidence="1" type="ORF">H6G24_13545</name>
</gene>
<dbReference type="RefSeq" id="WP_190540583.1">
    <property type="nucleotide sequence ID" value="NZ_CAWPNO010000049.1"/>
</dbReference>
<proteinExistence type="predicted"/>
<evidence type="ECO:0000313" key="2">
    <source>
        <dbReference type="Proteomes" id="UP000658514"/>
    </source>
</evidence>
<dbReference type="EMBL" id="JACJQH010000018">
    <property type="protein sequence ID" value="MBD2196511.1"/>
    <property type="molecule type" value="Genomic_DNA"/>
</dbReference>
<reference evidence="1 2" key="1">
    <citation type="journal article" date="2020" name="ISME J.">
        <title>Comparative genomics reveals insights into cyanobacterial evolution and habitat adaptation.</title>
        <authorList>
            <person name="Chen M.Y."/>
            <person name="Teng W.K."/>
            <person name="Zhao L."/>
            <person name="Hu C.X."/>
            <person name="Zhou Y.K."/>
            <person name="Han B.P."/>
            <person name="Song L.R."/>
            <person name="Shu W.S."/>
        </authorList>
    </citation>
    <scope>NUCLEOTIDE SEQUENCE [LARGE SCALE GENOMIC DNA]</scope>
    <source>
        <strain evidence="1 2">FACHB-288</strain>
    </source>
</reference>
<organism evidence="1 2">
    <name type="scientific">Calothrix parietina FACHB-288</name>
    <dbReference type="NCBI Taxonomy" id="2692896"/>
    <lineage>
        <taxon>Bacteria</taxon>
        <taxon>Bacillati</taxon>
        <taxon>Cyanobacteriota</taxon>
        <taxon>Cyanophyceae</taxon>
        <taxon>Nostocales</taxon>
        <taxon>Calotrichaceae</taxon>
        <taxon>Calothrix</taxon>
    </lineage>
</organism>
<name>A0ABR8ABW0_9CYAN</name>
<sequence>MKLDSHRPHFATQFRRRNLDVTTPSCSIKRLPQRLGTSRWVKLLQFPNPYSFDEALLLCQVSDDEWVAWIPDHGEVILHSGEFSY</sequence>